<organism evidence="1">
    <name type="scientific">Oppiella nova</name>
    <dbReference type="NCBI Taxonomy" id="334625"/>
    <lineage>
        <taxon>Eukaryota</taxon>
        <taxon>Metazoa</taxon>
        <taxon>Ecdysozoa</taxon>
        <taxon>Arthropoda</taxon>
        <taxon>Chelicerata</taxon>
        <taxon>Arachnida</taxon>
        <taxon>Acari</taxon>
        <taxon>Acariformes</taxon>
        <taxon>Sarcoptiformes</taxon>
        <taxon>Oribatida</taxon>
        <taxon>Brachypylina</taxon>
        <taxon>Oppioidea</taxon>
        <taxon>Oppiidae</taxon>
        <taxon>Oppiella</taxon>
    </lineage>
</organism>
<evidence type="ECO:0000313" key="2">
    <source>
        <dbReference type="Proteomes" id="UP000728032"/>
    </source>
</evidence>
<sequence length="154" mass="17502">MIKSLVIILLDENHSMDSNETNFMDNSQRDYPRVGQPLYEAITEGLQLAAKGTPNPDDRLVCVVMSDGLNGNSSQETTQQMVKDIVSGYETGRDWTFVYTRQSCGQWTTSYERSKYSMVNTNPMRPNFAVSAPKRCGLPNQHRNQLSRKLVYLL</sequence>
<dbReference type="EMBL" id="OC926926">
    <property type="protein sequence ID" value="CAD7656962.1"/>
    <property type="molecule type" value="Genomic_DNA"/>
</dbReference>
<dbReference type="EMBL" id="CAJPVJ010012101">
    <property type="protein sequence ID" value="CAG2174149.1"/>
    <property type="molecule type" value="Genomic_DNA"/>
</dbReference>
<gene>
    <name evidence="1" type="ORF">ONB1V03_LOCUS13598</name>
</gene>
<dbReference type="Proteomes" id="UP000728032">
    <property type="component" value="Unassembled WGS sequence"/>
</dbReference>
<dbReference type="AlphaFoldDB" id="A0A7R9MB48"/>
<evidence type="ECO:0000313" key="1">
    <source>
        <dbReference type="EMBL" id="CAD7656962.1"/>
    </source>
</evidence>
<keyword evidence="2" id="KW-1185">Reference proteome</keyword>
<name>A0A7R9MB48_9ACAR</name>
<proteinExistence type="predicted"/>
<accession>A0A7R9MB48</accession>
<reference evidence="1" key="1">
    <citation type="submission" date="2020-11" db="EMBL/GenBank/DDBJ databases">
        <authorList>
            <person name="Tran Van P."/>
        </authorList>
    </citation>
    <scope>NUCLEOTIDE SEQUENCE</scope>
</reference>
<protein>
    <submittedName>
        <fullName evidence="1">Uncharacterized protein</fullName>
    </submittedName>
</protein>